<accession>A0A0F9ECK3</accession>
<feature type="non-terminal residue" evidence="1">
    <location>
        <position position="1"/>
    </location>
</feature>
<proteinExistence type="predicted"/>
<gene>
    <name evidence="1" type="ORF">LCGC14_2442590</name>
</gene>
<organism evidence="1">
    <name type="scientific">marine sediment metagenome</name>
    <dbReference type="NCBI Taxonomy" id="412755"/>
    <lineage>
        <taxon>unclassified sequences</taxon>
        <taxon>metagenomes</taxon>
        <taxon>ecological metagenomes</taxon>
    </lineage>
</organism>
<evidence type="ECO:0008006" key="2">
    <source>
        <dbReference type="Google" id="ProtNLM"/>
    </source>
</evidence>
<reference evidence="1" key="1">
    <citation type="journal article" date="2015" name="Nature">
        <title>Complex archaea that bridge the gap between prokaryotes and eukaryotes.</title>
        <authorList>
            <person name="Spang A."/>
            <person name="Saw J.H."/>
            <person name="Jorgensen S.L."/>
            <person name="Zaremba-Niedzwiedzka K."/>
            <person name="Martijn J."/>
            <person name="Lind A.E."/>
            <person name="van Eijk R."/>
            <person name="Schleper C."/>
            <person name="Guy L."/>
            <person name="Ettema T.J."/>
        </authorList>
    </citation>
    <scope>NUCLEOTIDE SEQUENCE</scope>
</reference>
<dbReference type="EMBL" id="LAZR01037623">
    <property type="protein sequence ID" value="KKL21723.1"/>
    <property type="molecule type" value="Genomic_DNA"/>
</dbReference>
<comment type="caution">
    <text evidence="1">The sequence shown here is derived from an EMBL/GenBank/DDBJ whole genome shotgun (WGS) entry which is preliminary data.</text>
</comment>
<feature type="non-terminal residue" evidence="1">
    <location>
        <position position="518"/>
    </location>
</feature>
<dbReference type="AlphaFoldDB" id="A0A0F9ECK3"/>
<sequence length="518" mass="59012">AGNYLSITHDVKLYDYNAIVLLTDLVFGDIIDYDATLPSNVFDFTGTFYLQNTPLNLWDIVAQYYNPIDTKWLPLYSDPAVIQASGPNDGSYTITWDINQDIDFLYTMYNFTYEFLPLKVAPTTSSNIWGSWGVFDSSGKWKPIVLLDTASQIDIIVYEFDSVNGWIVDTALSSQDPINIISDQVFEIFDINGDGIDEIISVSPSQVDVIYLDQTSNWVIKEDVINDPQLQYSVFDLVYNEVSQETTMVIFQLNTGSGETEIGKYYFDALYNLIPLQNSVIFSNTLIPHSIKIDQKLFSTSSILVGAITSGSSISQLIYYDFNLENENVLDDSVLGKITSVEAESINGFKTIILGISREFIGKMDTIICLRFNNELDSWVEHEINDFDETRLKIYDMIFINDNSLNKLIISTDSGLFKSTIEYIEEQETITDPIKFTSVTYTQSELNTLYLLSGTRFIITDVYETPIYQINKLYYKIGATWYELIDSLYYISYSRSTFDLTLDSSIWSVLDGLRIAYS</sequence>
<evidence type="ECO:0000313" key="1">
    <source>
        <dbReference type="EMBL" id="KKL21723.1"/>
    </source>
</evidence>
<protein>
    <recommendedName>
        <fullName evidence="2">VCBS repeat-containing protein</fullName>
    </recommendedName>
</protein>
<name>A0A0F9ECK3_9ZZZZ</name>